<sequence length="180" mass="19585">MRKALDRIYLAAGALSAICILTICALVTMQVIFNLITKLLGTQFAYTIPSYADFAGFLLAAASFLALAYTLKHDGHIRVTLFRDFLKGQLGRAVEIFTLGLCAVAAAYMTYAMIGHLHESISYGDVSTGIIPVPLWLPQSTLVLGLALFTLALVDDTICALLGIERADHLDDIEEEHHDV</sequence>
<name>A0A2R4MF16_9HYPH</name>
<feature type="domain" description="Tripartite ATP-independent periplasmic transporters DctQ component" evidence="10">
    <location>
        <begin position="27"/>
        <end position="161"/>
    </location>
</feature>
<keyword evidence="2 9" id="KW-0813">Transport</keyword>
<accession>A0A2R4MF16</accession>
<evidence type="ECO:0000313" key="12">
    <source>
        <dbReference type="Proteomes" id="UP000258927"/>
    </source>
</evidence>
<comment type="subunit">
    <text evidence="9">The complex comprises the extracytoplasmic solute receptor protein and the two transmembrane proteins.</text>
</comment>
<keyword evidence="3" id="KW-1003">Cell membrane</keyword>
<dbReference type="InterPro" id="IPR007387">
    <property type="entry name" value="TRAP_DctQ"/>
</dbReference>
<evidence type="ECO:0000256" key="7">
    <source>
        <dbReference type="ARBA" id="ARBA00023136"/>
    </source>
</evidence>
<feature type="transmembrane region" description="Helical" evidence="9">
    <location>
        <begin position="92"/>
        <end position="114"/>
    </location>
</feature>
<comment type="subcellular location">
    <subcellularLocation>
        <location evidence="1 9">Cell inner membrane</location>
        <topology evidence="1 9">Multi-pass membrane protein</topology>
    </subcellularLocation>
</comment>
<dbReference type="AlphaFoldDB" id="A0A2R4MF16"/>
<dbReference type="GO" id="GO:0015740">
    <property type="term" value="P:C4-dicarboxylate transport"/>
    <property type="evidence" value="ECO:0007669"/>
    <property type="project" value="TreeGrafter"/>
</dbReference>
<feature type="transmembrane region" description="Helical" evidence="9">
    <location>
        <begin position="48"/>
        <end position="71"/>
    </location>
</feature>
<comment type="caution">
    <text evidence="9">Lacks conserved residue(s) required for the propagation of feature annotation.</text>
</comment>
<dbReference type="GO" id="GO:0005886">
    <property type="term" value="C:plasma membrane"/>
    <property type="evidence" value="ECO:0007669"/>
    <property type="project" value="UniProtKB-SubCell"/>
</dbReference>
<organism evidence="11 12">
    <name type="scientific">Maritalea myrionectae</name>
    <dbReference type="NCBI Taxonomy" id="454601"/>
    <lineage>
        <taxon>Bacteria</taxon>
        <taxon>Pseudomonadati</taxon>
        <taxon>Pseudomonadota</taxon>
        <taxon>Alphaproteobacteria</taxon>
        <taxon>Hyphomicrobiales</taxon>
        <taxon>Devosiaceae</taxon>
        <taxon>Maritalea</taxon>
    </lineage>
</organism>
<feature type="transmembrane region" description="Helical" evidence="9">
    <location>
        <begin position="12"/>
        <end position="36"/>
    </location>
</feature>
<keyword evidence="5 9" id="KW-0812">Transmembrane</keyword>
<evidence type="ECO:0000256" key="8">
    <source>
        <dbReference type="ARBA" id="ARBA00038436"/>
    </source>
</evidence>
<dbReference type="EMBL" id="CP021330">
    <property type="protein sequence ID" value="AVX04638.1"/>
    <property type="molecule type" value="Genomic_DNA"/>
</dbReference>
<comment type="function">
    <text evidence="9">Part of the tripartite ATP-independent periplasmic (TRAP) transport system.</text>
</comment>
<dbReference type="InterPro" id="IPR055348">
    <property type="entry name" value="DctQ"/>
</dbReference>
<dbReference type="STRING" id="1122213.GCA_000423365_02415"/>
<evidence type="ECO:0000256" key="1">
    <source>
        <dbReference type="ARBA" id="ARBA00004429"/>
    </source>
</evidence>
<gene>
    <name evidence="11" type="ORF">MXMO3_02117</name>
</gene>
<reference evidence="11 12" key="1">
    <citation type="submission" date="2017-05" db="EMBL/GenBank/DDBJ databases">
        <title>Genome Analysis of Maritalea myrionectae HL2708#5.</title>
        <authorList>
            <consortium name="Cotde Inc.-PKNU"/>
            <person name="Jang D."/>
            <person name="Oh H.-M."/>
        </authorList>
    </citation>
    <scope>NUCLEOTIDE SEQUENCE [LARGE SCALE GENOMIC DNA]</scope>
    <source>
        <strain evidence="11 12">HL2708#5</strain>
    </source>
</reference>
<protein>
    <recommendedName>
        <fullName evidence="9">TRAP transporter small permease protein</fullName>
    </recommendedName>
</protein>
<dbReference type="KEGG" id="mmyr:MXMO3_02117"/>
<comment type="similarity">
    <text evidence="8 9">Belongs to the TRAP transporter small permease family.</text>
</comment>
<dbReference type="Pfam" id="PF04290">
    <property type="entry name" value="DctQ"/>
    <property type="match status" value="1"/>
</dbReference>
<evidence type="ECO:0000256" key="5">
    <source>
        <dbReference type="ARBA" id="ARBA00022692"/>
    </source>
</evidence>
<dbReference type="PANTHER" id="PTHR35011:SF10">
    <property type="entry name" value="TRAP TRANSPORTER SMALL PERMEASE PROTEIN"/>
    <property type="match status" value="1"/>
</dbReference>
<evidence type="ECO:0000256" key="2">
    <source>
        <dbReference type="ARBA" id="ARBA00022448"/>
    </source>
</evidence>
<evidence type="ECO:0000259" key="10">
    <source>
        <dbReference type="Pfam" id="PF04290"/>
    </source>
</evidence>
<keyword evidence="12" id="KW-1185">Reference proteome</keyword>
<evidence type="ECO:0000256" key="6">
    <source>
        <dbReference type="ARBA" id="ARBA00022989"/>
    </source>
</evidence>
<evidence type="ECO:0000256" key="3">
    <source>
        <dbReference type="ARBA" id="ARBA00022475"/>
    </source>
</evidence>
<evidence type="ECO:0000256" key="4">
    <source>
        <dbReference type="ARBA" id="ARBA00022519"/>
    </source>
</evidence>
<keyword evidence="4 9" id="KW-0997">Cell inner membrane</keyword>
<evidence type="ECO:0000313" key="11">
    <source>
        <dbReference type="EMBL" id="AVX04638.1"/>
    </source>
</evidence>
<proteinExistence type="inferred from homology"/>
<dbReference type="PANTHER" id="PTHR35011">
    <property type="entry name" value="2,3-DIKETO-L-GULONATE TRAP TRANSPORTER SMALL PERMEASE PROTEIN YIAM"/>
    <property type="match status" value="1"/>
</dbReference>
<dbReference type="Proteomes" id="UP000258927">
    <property type="component" value="Chromosome"/>
</dbReference>
<evidence type="ECO:0000256" key="9">
    <source>
        <dbReference type="RuleBase" id="RU369079"/>
    </source>
</evidence>
<keyword evidence="6 9" id="KW-1133">Transmembrane helix</keyword>
<keyword evidence="7 9" id="KW-0472">Membrane</keyword>
<dbReference type="GO" id="GO:0022857">
    <property type="term" value="F:transmembrane transporter activity"/>
    <property type="evidence" value="ECO:0007669"/>
    <property type="project" value="UniProtKB-UniRule"/>
</dbReference>
<dbReference type="RefSeq" id="WP_205468007.1">
    <property type="nucleotide sequence ID" value="NZ_CP021330.1"/>
</dbReference>